<feature type="transmembrane region" description="Helical" evidence="2">
    <location>
        <begin position="192"/>
        <end position="211"/>
    </location>
</feature>
<keyword evidence="2" id="KW-1133">Transmembrane helix</keyword>
<dbReference type="Proteomes" id="UP000239469">
    <property type="component" value="Unassembled WGS sequence"/>
</dbReference>
<dbReference type="InterPro" id="IPR027417">
    <property type="entry name" value="P-loop_NTPase"/>
</dbReference>
<dbReference type="EMBL" id="MTBD01000020">
    <property type="protein sequence ID" value="PRP71055.1"/>
    <property type="molecule type" value="Genomic_DNA"/>
</dbReference>
<evidence type="ECO:0000256" key="1">
    <source>
        <dbReference type="SAM" id="MobiDB-lite"/>
    </source>
</evidence>
<feature type="region of interest" description="Disordered" evidence="1">
    <location>
        <begin position="223"/>
        <end position="242"/>
    </location>
</feature>
<comment type="caution">
    <text evidence="4">The sequence shown here is derived from an EMBL/GenBank/DDBJ whole genome shotgun (WGS) entry which is preliminary data.</text>
</comment>
<feature type="region of interest" description="Disordered" evidence="1">
    <location>
        <begin position="363"/>
        <end position="386"/>
    </location>
</feature>
<keyword evidence="2" id="KW-0472">Membrane</keyword>
<proteinExistence type="predicted"/>
<gene>
    <name evidence="4" type="ORF">BUE93_08865</name>
</gene>
<evidence type="ECO:0000313" key="4">
    <source>
        <dbReference type="EMBL" id="PRP71055.1"/>
    </source>
</evidence>
<dbReference type="Gene3D" id="3.40.50.300">
    <property type="entry name" value="P-loop containing nucleotide triphosphate hydrolases"/>
    <property type="match status" value="1"/>
</dbReference>
<name>A0A2S9X5V2_9NEIS</name>
<dbReference type="Pfam" id="PF05707">
    <property type="entry name" value="Zot"/>
    <property type="match status" value="1"/>
</dbReference>
<reference evidence="4 5" key="1">
    <citation type="submission" date="2017-01" db="EMBL/GenBank/DDBJ databases">
        <title>New insights into the genetic diversity of Chromobacterium isolated from tropical freshwater lake.</title>
        <authorList>
            <person name="Santos A.B."/>
            <person name="Nascimento A.M."/>
            <person name="Da Silva P.C."/>
        </authorList>
    </citation>
    <scope>NUCLEOTIDE SEQUENCE [LARGE SCALE GENOMIC DNA]</scope>
    <source>
        <strain evidence="4 5">56AF</strain>
    </source>
</reference>
<organism evidence="4 5">
    <name type="scientific">Chromobacterium amazonense</name>
    <dbReference type="NCBI Taxonomy" id="1382803"/>
    <lineage>
        <taxon>Bacteria</taxon>
        <taxon>Pseudomonadati</taxon>
        <taxon>Pseudomonadota</taxon>
        <taxon>Betaproteobacteria</taxon>
        <taxon>Neisseriales</taxon>
        <taxon>Chromobacteriaceae</taxon>
        <taxon>Chromobacterium</taxon>
    </lineage>
</organism>
<evidence type="ECO:0000259" key="3">
    <source>
        <dbReference type="Pfam" id="PF05707"/>
    </source>
</evidence>
<dbReference type="InterPro" id="IPR008900">
    <property type="entry name" value="Zot_N"/>
</dbReference>
<evidence type="ECO:0000313" key="5">
    <source>
        <dbReference type="Proteomes" id="UP000239469"/>
    </source>
</evidence>
<dbReference type="OrthoDB" id="8809170at2"/>
<feature type="domain" description="Zona occludens toxin N-terminal" evidence="3">
    <location>
        <begin position="58"/>
        <end position="177"/>
    </location>
</feature>
<evidence type="ECO:0000256" key="2">
    <source>
        <dbReference type="SAM" id="Phobius"/>
    </source>
</evidence>
<sequence length="386" mass="44292">MIYLITAVPGSGKSLYTLDWLRKKSDAECRQVYYHNIPLSEEGKNILQWIELPDPRDWFKLPPGAIIVIDECQYPFPVRKSGNEAPEYISKFATHRHLGLDVVLITQHPSLMDSFIRRLVGTHVHLVRQFGAERSTVLTWQEGVQENPNSKSAQKSCLDRKTFVFPKQVYRWYKSAEVHTHKFQMPRALKKMIFMLILSVGGIGFLAYYMYHSMYMKPKEEAEARGHASSQPAQSILNPAPSANGKIVKTSATFLNDRQPRVQGIPDSAPAYDDLTTPKTFPKVTACIATKKRCTCYTQQATPIEMDDYRCRYYVDKGWFDPYLDPQEQRDREMMARRYDSSASAAVSNRGPFYYEMGASNNKPNLFDKMRPNSSQPKLTTKDVTK</sequence>
<protein>
    <recommendedName>
        <fullName evidence="3">Zona occludens toxin N-terminal domain-containing protein</fullName>
    </recommendedName>
</protein>
<accession>A0A2S9X5V2</accession>
<keyword evidence="2" id="KW-0812">Transmembrane</keyword>
<dbReference type="RefSeq" id="WP_106076544.1">
    <property type="nucleotide sequence ID" value="NZ_MTBD01000020.1"/>
</dbReference>
<dbReference type="AlphaFoldDB" id="A0A2S9X5V2"/>
<dbReference type="SUPFAM" id="SSF52540">
    <property type="entry name" value="P-loop containing nucleoside triphosphate hydrolases"/>
    <property type="match status" value="1"/>
</dbReference>
<feature type="compositionally biased region" description="Polar residues" evidence="1">
    <location>
        <begin position="228"/>
        <end position="237"/>
    </location>
</feature>